<dbReference type="InterPro" id="IPR001841">
    <property type="entry name" value="Znf_RING"/>
</dbReference>
<dbReference type="SMART" id="SM00290">
    <property type="entry name" value="ZnF_UBP"/>
    <property type="match status" value="1"/>
</dbReference>
<dbReference type="CDD" id="cd12718">
    <property type="entry name" value="RRM_BRAP2"/>
    <property type="match status" value="1"/>
</dbReference>
<dbReference type="GeneID" id="116305006"/>
<proteinExistence type="predicted"/>
<dbReference type="CDD" id="cd16457">
    <property type="entry name" value="RING-H2_BRAP2"/>
    <property type="match status" value="1"/>
</dbReference>
<evidence type="ECO:0000256" key="6">
    <source>
        <dbReference type="ARBA" id="ARBA00022833"/>
    </source>
</evidence>
<keyword evidence="8" id="KW-0175">Coiled coil</keyword>
<protein>
    <submittedName>
        <fullName evidence="13">BRCA1-associated protein-like isoform X1</fullName>
    </submittedName>
</protein>
<feature type="compositionally biased region" description="Low complexity" evidence="9">
    <location>
        <begin position="46"/>
        <end position="57"/>
    </location>
</feature>
<keyword evidence="5 7" id="KW-0863">Zinc-finger</keyword>
<dbReference type="PROSITE" id="PS50271">
    <property type="entry name" value="ZF_UBP"/>
    <property type="match status" value="1"/>
</dbReference>
<dbReference type="PANTHER" id="PTHR24007">
    <property type="entry name" value="BRCA1-ASSOCIATED PROTEIN"/>
    <property type="match status" value="1"/>
</dbReference>
<dbReference type="FunCoup" id="A0A6P8IXN6">
    <property type="interactions" value="3192"/>
</dbReference>
<dbReference type="GO" id="GO:0007265">
    <property type="term" value="P:Ras protein signal transduction"/>
    <property type="evidence" value="ECO:0007669"/>
    <property type="project" value="TreeGrafter"/>
</dbReference>
<dbReference type="InterPro" id="IPR027267">
    <property type="entry name" value="AH/BAR_dom_sf"/>
</dbReference>
<evidence type="ECO:0000259" key="10">
    <source>
        <dbReference type="PROSITE" id="PS50089"/>
    </source>
</evidence>
<keyword evidence="2" id="KW-0963">Cytoplasm</keyword>
<feature type="domain" description="UBP-type" evidence="11">
    <location>
        <begin position="301"/>
        <end position="393"/>
    </location>
</feature>
<dbReference type="GO" id="GO:0008270">
    <property type="term" value="F:zinc ion binding"/>
    <property type="evidence" value="ECO:0007669"/>
    <property type="project" value="UniProtKB-KW"/>
</dbReference>
<dbReference type="Proteomes" id="UP000515163">
    <property type="component" value="Unplaced"/>
</dbReference>
<dbReference type="Pfam" id="PF07576">
    <property type="entry name" value="BRAP2"/>
    <property type="match status" value="1"/>
</dbReference>
<keyword evidence="6" id="KW-0862">Zinc</keyword>
<dbReference type="RefSeq" id="XP_031570680.1">
    <property type="nucleotide sequence ID" value="XM_031714820.1"/>
</dbReference>
<dbReference type="SUPFAM" id="SSF57850">
    <property type="entry name" value="RING/U-box"/>
    <property type="match status" value="1"/>
</dbReference>
<dbReference type="PROSITE" id="PS50089">
    <property type="entry name" value="ZF_RING_2"/>
    <property type="match status" value="1"/>
</dbReference>
<dbReference type="OrthoDB" id="5983041at2759"/>
<evidence type="ECO:0000313" key="13">
    <source>
        <dbReference type="RefSeq" id="XP_031570680.1"/>
    </source>
</evidence>
<evidence type="ECO:0000256" key="9">
    <source>
        <dbReference type="SAM" id="MobiDB-lite"/>
    </source>
</evidence>
<keyword evidence="4" id="KW-0479">Metal-binding</keyword>
<feature type="region of interest" description="Disordered" evidence="9">
    <location>
        <begin position="93"/>
        <end position="117"/>
    </location>
</feature>
<dbReference type="GO" id="GO:0016567">
    <property type="term" value="P:protein ubiquitination"/>
    <property type="evidence" value="ECO:0007669"/>
    <property type="project" value="TreeGrafter"/>
</dbReference>
<dbReference type="InterPro" id="IPR011422">
    <property type="entry name" value="BRAP2/ETP1_RRM"/>
</dbReference>
<feature type="compositionally biased region" description="Basic and acidic residues" evidence="9">
    <location>
        <begin position="58"/>
        <end position="77"/>
    </location>
</feature>
<name>A0A6P8IXN6_ACTTE</name>
<dbReference type="FunFam" id="3.30.40.10:FF:000206">
    <property type="entry name" value="BRCA1-associated protein isoform X1"/>
    <property type="match status" value="1"/>
</dbReference>
<dbReference type="Gene3D" id="1.20.1270.60">
    <property type="entry name" value="Arfaptin homology (AH) domain/BAR domain"/>
    <property type="match status" value="1"/>
</dbReference>
<dbReference type="SMART" id="SM00184">
    <property type="entry name" value="RING"/>
    <property type="match status" value="1"/>
</dbReference>
<dbReference type="InterPro" id="IPR013083">
    <property type="entry name" value="Znf_RING/FYVE/PHD"/>
</dbReference>
<evidence type="ECO:0000256" key="2">
    <source>
        <dbReference type="ARBA" id="ARBA00022490"/>
    </source>
</evidence>
<evidence type="ECO:0000256" key="3">
    <source>
        <dbReference type="ARBA" id="ARBA00022553"/>
    </source>
</evidence>
<dbReference type="PANTHER" id="PTHR24007:SF7">
    <property type="entry name" value="BRCA1-ASSOCIATED PROTEIN"/>
    <property type="match status" value="1"/>
</dbReference>
<evidence type="ECO:0000256" key="7">
    <source>
        <dbReference type="PROSITE-ProRule" id="PRU00502"/>
    </source>
</evidence>
<gene>
    <name evidence="13" type="primary">LOC116305006</name>
</gene>
<dbReference type="InParanoid" id="A0A6P8IXN6"/>
<evidence type="ECO:0000259" key="11">
    <source>
        <dbReference type="PROSITE" id="PS50271"/>
    </source>
</evidence>
<evidence type="ECO:0000256" key="4">
    <source>
        <dbReference type="ARBA" id="ARBA00022723"/>
    </source>
</evidence>
<comment type="subcellular location">
    <subcellularLocation>
        <location evidence="1">Cytoplasm</location>
    </subcellularLocation>
</comment>
<keyword evidence="12" id="KW-1185">Reference proteome</keyword>
<dbReference type="KEGG" id="aten:116305006"/>
<evidence type="ECO:0000256" key="5">
    <source>
        <dbReference type="ARBA" id="ARBA00022771"/>
    </source>
</evidence>
<sequence length="580" mass="66385">MSISLVVLRLELADEYDCPDDFEFCALDFKIKKKMSSAGTPKNEEISQSSSAESSPRSTEEETKTNKSEAFNPKDIKLNQGQRELGELSIETLKRESEATNNDGDKEDTEDRVTKADETSQWMGRIGFFSGNPTVETVKGILHIYKSNEMTSLTKGISRSQTICMLAVPAKLACIDLLQFVAPSEEFIQHIKIIRDATPNQYMALIKFKNQELADEFYNTYNGHQYNSLEEEVCHLVYVAKVEVLKSSQGASLPCSGLTELPKCPVCLERMDESVEGVLTILCNHSFHGSCLSKWSDTSCPVCRYVQTPEPTSENRCLTCDSTENLWICLICGHVGCGRYAGCHAYRHYEKTQHTYSLELGTQRVWDYTGDNYVHRLIQNKTDGKLVEYGPAQGQLGDEEKLDSLTLEYTYLLTNQLENQRMYFQEKITRVETEAAEQVKEMEERSKKTLEEVQRLEKKLADSEKEKKNLEKKYTQVVSKVGKLVSELKEEKELNQCLRDNQKLWNEKVSQVEKKLEETETKYKTEVSDLQEQVNDLMRHFETQQAIACAPDDTRQELQEGQLLVGESQTQQPKSRRKRR</sequence>
<dbReference type="InterPro" id="IPR034932">
    <property type="entry name" value="BRAP2_RRM"/>
</dbReference>
<feature type="region of interest" description="Disordered" evidence="9">
    <location>
        <begin position="558"/>
        <end position="580"/>
    </location>
</feature>
<dbReference type="Pfam" id="PF02148">
    <property type="entry name" value="zf-UBP"/>
    <property type="match status" value="1"/>
</dbReference>
<evidence type="ECO:0000256" key="1">
    <source>
        <dbReference type="ARBA" id="ARBA00004496"/>
    </source>
</evidence>
<dbReference type="Gene3D" id="3.30.40.10">
    <property type="entry name" value="Zinc/RING finger domain, C3HC4 (zinc finger)"/>
    <property type="match status" value="2"/>
</dbReference>
<feature type="coiled-coil region" evidence="8">
    <location>
        <begin position="432"/>
        <end position="533"/>
    </location>
</feature>
<feature type="region of interest" description="Disordered" evidence="9">
    <location>
        <begin position="36"/>
        <end position="78"/>
    </location>
</feature>
<dbReference type="GO" id="GO:0005737">
    <property type="term" value="C:cytoplasm"/>
    <property type="evidence" value="ECO:0007669"/>
    <property type="project" value="UniProtKB-SubCell"/>
</dbReference>
<accession>A0A6P8IXN6</accession>
<dbReference type="GO" id="GO:0061630">
    <property type="term" value="F:ubiquitin protein ligase activity"/>
    <property type="evidence" value="ECO:0007669"/>
    <property type="project" value="TreeGrafter"/>
</dbReference>
<dbReference type="AlphaFoldDB" id="A0A6P8IXN6"/>
<keyword evidence="3" id="KW-0597">Phosphoprotein</keyword>
<organism evidence="12 13">
    <name type="scientific">Actinia tenebrosa</name>
    <name type="common">Australian red waratah sea anemone</name>
    <dbReference type="NCBI Taxonomy" id="6105"/>
    <lineage>
        <taxon>Eukaryota</taxon>
        <taxon>Metazoa</taxon>
        <taxon>Cnidaria</taxon>
        <taxon>Anthozoa</taxon>
        <taxon>Hexacorallia</taxon>
        <taxon>Actiniaria</taxon>
        <taxon>Actiniidae</taxon>
        <taxon>Actinia</taxon>
    </lineage>
</organism>
<dbReference type="InterPro" id="IPR047243">
    <property type="entry name" value="RING-H2_BRAP2"/>
</dbReference>
<evidence type="ECO:0000256" key="8">
    <source>
        <dbReference type="SAM" id="Coils"/>
    </source>
</evidence>
<dbReference type="InterPro" id="IPR001607">
    <property type="entry name" value="Znf_UBP"/>
</dbReference>
<evidence type="ECO:0000313" key="12">
    <source>
        <dbReference type="Proteomes" id="UP000515163"/>
    </source>
</evidence>
<feature type="domain" description="RING-type" evidence="10">
    <location>
        <begin position="264"/>
        <end position="304"/>
    </location>
</feature>
<reference evidence="13" key="1">
    <citation type="submission" date="2025-08" db="UniProtKB">
        <authorList>
            <consortium name="RefSeq"/>
        </authorList>
    </citation>
    <scope>IDENTIFICATION</scope>
    <source>
        <tissue evidence="13">Tentacle</tissue>
    </source>
</reference>
<dbReference type="Pfam" id="PF13639">
    <property type="entry name" value="zf-RING_2"/>
    <property type="match status" value="1"/>
</dbReference>
<dbReference type="GO" id="GO:0008139">
    <property type="term" value="F:nuclear localization sequence binding"/>
    <property type="evidence" value="ECO:0007669"/>
    <property type="project" value="UniProtKB-ARBA"/>
</dbReference>